<dbReference type="STRING" id="551115.Aazo_0996"/>
<sequence>MNPNEIEAALQTAFSLCNAAICPLTDMQRRILVPVVEQIQNNSTWVSNTAIPLDELTPEELEAFLEFVKAEEEQNCTWKVQLVNRHVRKFTKQSLSGFPFALFCLRY</sequence>
<keyword evidence="2" id="KW-1185">Reference proteome</keyword>
<dbReference type="Proteomes" id="UP000001511">
    <property type="component" value="Chromosome"/>
</dbReference>
<dbReference type="KEGG" id="naz:Aazo_0996"/>
<protein>
    <submittedName>
        <fullName evidence="1">Uncharacterized protein</fullName>
    </submittedName>
</protein>
<accession>D7E290</accession>
<dbReference type="eggNOG" id="ENOG502ZCAW">
    <property type="taxonomic scope" value="Bacteria"/>
</dbReference>
<dbReference type="AlphaFoldDB" id="D7E290"/>
<evidence type="ECO:0000313" key="2">
    <source>
        <dbReference type="Proteomes" id="UP000001511"/>
    </source>
</evidence>
<proteinExistence type="predicted"/>
<dbReference type="HOGENOM" id="CLU_2207299_0_0_3"/>
<evidence type="ECO:0000313" key="1">
    <source>
        <dbReference type="EMBL" id="ADI63368.1"/>
    </source>
</evidence>
<dbReference type="EMBL" id="CP002059">
    <property type="protein sequence ID" value="ADI63368.1"/>
    <property type="molecule type" value="Genomic_DNA"/>
</dbReference>
<reference evidence="1 2" key="1">
    <citation type="journal article" date="2010" name="PLoS ONE">
        <title>Genome erosion in a nitrogen-fixing vertically transmitted endosymbiotic multicellular cyanobacterium.</title>
        <authorList>
            <person name="Ran L."/>
            <person name="Larsson J."/>
            <person name="Vigil-Stenman T."/>
            <person name="Nylander J.A."/>
            <person name="Ininbergs K."/>
            <person name="Zheng W.W."/>
            <person name="Lapidus A."/>
            <person name="Lowry S."/>
            <person name="Haselkorn R."/>
            <person name="Bergman B."/>
        </authorList>
    </citation>
    <scope>NUCLEOTIDE SEQUENCE [LARGE SCALE GENOMIC DNA]</scope>
    <source>
        <strain evidence="1 2">0708</strain>
    </source>
</reference>
<name>D7E290_NOSA0</name>
<organism evidence="1 2">
    <name type="scientific">Nostoc azollae (strain 0708)</name>
    <name type="common">Anabaena azollae (strain 0708)</name>
    <dbReference type="NCBI Taxonomy" id="551115"/>
    <lineage>
        <taxon>Bacteria</taxon>
        <taxon>Bacillati</taxon>
        <taxon>Cyanobacteriota</taxon>
        <taxon>Cyanophyceae</taxon>
        <taxon>Nostocales</taxon>
        <taxon>Nostocaceae</taxon>
        <taxon>Trichormus</taxon>
    </lineage>
</organism>
<gene>
    <name evidence="1" type="ordered locus">Aazo_0996</name>
</gene>